<dbReference type="PANTHER" id="PTHR31717:SF137">
    <property type="entry name" value="B BOX-TYPE DOMAIN-CONTAINING PROTEIN"/>
    <property type="match status" value="1"/>
</dbReference>
<keyword evidence="8" id="KW-1185">Reference proteome</keyword>
<evidence type="ECO:0000313" key="8">
    <source>
        <dbReference type="Proteomes" id="UP001161247"/>
    </source>
</evidence>
<dbReference type="CDD" id="cd19821">
    <property type="entry name" value="Bbox1_BBX-like"/>
    <property type="match status" value="1"/>
</dbReference>
<evidence type="ECO:0000256" key="5">
    <source>
        <dbReference type="SAM" id="MobiDB-lite"/>
    </source>
</evidence>
<evidence type="ECO:0000256" key="3">
    <source>
        <dbReference type="ARBA" id="ARBA00022833"/>
    </source>
</evidence>
<accession>A0AAV1CL75</accession>
<dbReference type="EMBL" id="OX459119">
    <property type="protein sequence ID" value="CAI9096121.1"/>
    <property type="molecule type" value="Genomic_DNA"/>
</dbReference>
<reference evidence="7" key="1">
    <citation type="submission" date="2023-03" db="EMBL/GenBank/DDBJ databases">
        <authorList>
            <person name="Julca I."/>
        </authorList>
    </citation>
    <scope>NUCLEOTIDE SEQUENCE</scope>
</reference>
<evidence type="ECO:0000256" key="1">
    <source>
        <dbReference type="ARBA" id="ARBA00022723"/>
    </source>
</evidence>
<evidence type="ECO:0000313" key="7">
    <source>
        <dbReference type="EMBL" id="CAI9096121.1"/>
    </source>
</evidence>
<dbReference type="GO" id="GO:0008270">
    <property type="term" value="F:zinc ion binding"/>
    <property type="evidence" value="ECO:0007669"/>
    <property type="project" value="UniProtKB-KW"/>
</dbReference>
<organism evidence="7 8">
    <name type="scientific">Oldenlandia corymbosa var. corymbosa</name>
    <dbReference type="NCBI Taxonomy" id="529605"/>
    <lineage>
        <taxon>Eukaryota</taxon>
        <taxon>Viridiplantae</taxon>
        <taxon>Streptophyta</taxon>
        <taxon>Embryophyta</taxon>
        <taxon>Tracheophyta</taxon>
        <taxon>Spermatophyta</taxon>
        <taxon>Magnoliopsida</taxon>
        <taxon>eudicotyledons</taxon>
        <taxon>Gunneridae</taxon>
        <taxon>Pentapetalae</taxon>
        <taxon>asterids</taxon>
        <taxon>lamiids</taxon>
        <taxon>Gentianales</taxon>
        <taxon>Rubiaceae</taxon>
        <taxon>Rubioideae</taxon>
        <taxon>Spermacoceae</taxon>
        <taxon>Hedyotis-Oldenlandia complex</taxon>
        <taxon>Oldenlandia</taxon>
    </lineage>
</organism>
<keyword evidence="3" id="KW-0862">Zinc</keyword>
<evidence type="ECO:0000259" key="6">
    <source>
        <dbReference type="PROSITE" id="PS50119"/>
    </source>
</evidence>
<sequence length="479" mass="53545">MELGKNCEFCLNLRPIVYCKADAAHLCLSCDAKVHSANALSSRHPRTLVCESCRYRPAFVQCSDHRMFMCHGCNRSQHDPSSQHQRKVISCYMGCPSAKDFAALWGFELNELEDQTYFQDEFIPTTSATIDTGMTTLNRSSSGSGGSSVSEVSSSVIKLPKVGSKREYHKISYASAPDQQDNAGQIWQQILDLRRLQQNQGGASSSYVICQEENDVSSFKHNSKGQLHVNVNQQSQHSTDLDSDLRDLESSYEKPSAEAFPFVLSQMDGDSFWQCKSPLQSGQLWTQNMQDLGVCDEARCNDDFSMPDVDPTFTNIEELFGGEQELARALLNEDATCSSLDKDMSIDKSDNGYERSVEDVSAASSICISHSDTLEKDVESSDNVNHFSVTMNSPSMQPSYSNLSFSFSRLSAEHLDSGQLPEHMRQHLYSNNSIDLENTSADTKQNGAMQFKEKKKVRRSEKQSRYRKARSDVKSGINL</sequence>
<feature type="compositionally biased region" description="Polar residues" evidence="5">
    <location>
        <begin position="437"/>
        <end position="448"/>
    </location>
</feature>
<feature type="domain" description="B box-type" evidence="6">
    <location>
        <begin position="45"/>
        <end position="89"/>
    </location>
</feature>
<dbReference type="InterPro" id="IPR000315">
    <property type="entry name" value="Znf_B-box"/>
</dbReference>
<dbReference type="SMART" id="SM00336">
    <property type="entry name" value="BBOX"/>
    <property type="match status" value="2"/>
</dbReference>
<dbReference type="PROSITE" id="PS50119">
    <property type="entry name" value="ZF_BBOX"/>
    <property type="match status" value="1"/>
</dbReference>
<name>A0AAV1CL75_OLDCO</name>
<keyword evidence="1" id="KW-0479">Metal-binding</keyword>
<dbReference type="AlphaFoldDB" id="A0AAV1CL75"/>
<protein>
    <submittedName>
        <fullName evidence="7">OLC1v1032200C1</fullName>
    </submittedName>
</protein>
<feature type="compositionally biased region" description="Basic and acidic residues" evidence="5">
    <location>
        <begin position="460"/>
        <end position="473"/>
    </location>
</feature>
<dbReference type="InterPro" id="IPR049808">
    <property type="entry name" value="CONSTANS-like_Bbox1"/>
</dbReference>
<keyword evidence="2 4" id="KW-0863">Zinc-finger</keyword>
<evidence type="ECO:0000256" key="2">
    <source>
        <dbReference type="ARBA" id="ARBA00022771"/>
    </source>
</evidence>
<proteinExistence type="predicted"/>
<evidence type="ECO:0000256" key="4">
    <source>
        <dbReference type="PROSITE-ProRule" id="PRU00024"/>
    </source>
</evidence>
<gene>
    <name evidence="7" type="ORF">OLC1_LOCUS6948</name>
</gene>
<dbReference type="PANTHER" id="PTHR31717">
    <property type="entry name" value="ZINC FINGER PROTEIN CONSTANS-LIKE 10"/>
    <property type="match status" value="1"/>
</dbReference>
<dbReference type="Proteomes" id="UP001161247">
    <property type="component" value="Chromosome 2"/>
</dbReference>
<feature type="region of interest" description="Disordered" evidence="5">
    <location>
        <begin position="437"/>
        <end position="479"/>
    </location>
</feature>